<dbReference type="Gene3D" id="3.40.50.720">
    <property type="entry name" value="NAD(P)-binding Rossmann-like Domain"/>
    <property type="match status" value="1"/>
</dbReference>
<protein>
    <recommendedName>
        <fullName evidence="3">D-xylose 1-dehydrogenase (NADP(+), D-xylono-1,5-lactone-forming)</fullName>
        <ecNumber evidence="3">1.1.1.179</ecNumber>
    </recommendedName>
    <alternativeName>
        <fullName evidence="4">D-xylose-NADP dehydrogenase</fullName>
    </alternativeName>
</protein>
<dbReference type="Pfam" id="PF22725">
    <property type="entry name" value="GFO_IDH_MocA_C3"/>
    <property type="match status" value="1"/>
</dbReference>
<dbReference type="GO" id="GO:0000166">
    <property type="term" value="F:nucleotide binding"/>
    <property type="evidence" value="ECO:0007669"/>
    <property type="project" value="InterPro"/>
</dbReference>
<dbReference type="PANTHER" id="PTHR22604">
    <property type="entry name" value="OXIDOREDUCTASES"/>
    <property type="match status" value="1"/>
</dbReference>
<dbReference type="SUPFAM" id="SSF51735">
    <property type="entry name" value="NAD(P)-binding Rossmann-fold domains"/>
    <property type="match status" value="1"/>
</dbReference>
<comment type="catalytic activity">
    <reaction evidence="5">
        <text>D-xylose + NADP(+) = D-xylono-1,5-lactone + NADPH + H(+)</text>
        <dbReference type="Rhea" id="RHEA:22000"/>
        <dbReference type="ChEBI" id="CHEBI:15378"/>
        <dbReference type="ChEBI" id="CHEBI:15867"/>
        <dbReference type="ChEBI" id="CHEBI:53455"/>
        <dbReference type="ChEBI" id="CHEBI:57783"/>
        <dbReference type="ChEBI" id="CHEBI:58349"/>
        <dbReference type="EC" id="1.1.1.179"/>
    </reaction>
</comment>
<dbReference type="EC" id="1.1.1.179" evidence="3"/>
<dbReference type="InterPro" id="IPR036291">
    <property type="entry name" value="NAD(P)-bd_dom_sf"/>
</dbReference>
<evidence type="ECO:0000256" key="2">
    <source>
        <dbReference type="ARBA" id="ARBA00023002"/>
    </source>
</evidence>
<feature type="domain" description="GFO/IDH/MocA-like oxidoreductase" evidence="7">
    <location>
        <begin position="165"/>
        <end position="290"/>
    </location>
</feature>
<comment type="caution">
    <text evidence="8">The sequence shown here is derived from an EMBL/GenBank/DDBJ whole genome shotgun (WGS) entry which is preliminary data.</text>
</comment>
<dbReference type="InterPro" id="IPR000683">
    <property type="entry name" value="Gfo/Idh/MocA-like_OxRdtase_N"/>
</dbReference>
<evidence type="ECO:0000313" key="8">
    <source>
        <dbReference type="EMBL" id="GMK53926.1"/>
    </source>
</evidence>
<evidence type="ECO:0000259" key="6">
    <source>
        <dbReference type="Pfam" id="PF01408"/>
    </source>
</evidence>
<keyword evidence="2" id="KW-0560">Oxidoreductase</keyword>
<reference evidence="8" key="1">
    <citation type="journal article" date="2023" name="BMC Genomics">
        <title>Chromosome-level genome assemblies of Cutaneotrichosporon spp. (Trichosporonales, Basidiomycota) reveal imbalanced evolution between nucleotide sequences and chromosome synteny.</title>
        <authorList>
            <person name="Kobayashi Y."/>
            <person name="Kayamori A."/>
            <person name="Aoki K."/>
            <person name="Shiwa Y."/>
            <person name="Matsutani M."/>
            <person name="Fujita N."/>
            <person name="Sugita T."/>
            <person name="Iwasaki W."/>
            <person name="Tanaka N."/>
            <person name="Takashima M."/>
        </authorList>
    </citation>
    <scope>NUCLEOTIDE SEQUENCE</scope>
    <source>
        <strain evidence="8">HIS016</strain>
    </source>
</reference>
<evidence type="ECO:0000313" key="9">
    <source>
        <dbReference type="Proteomes" id="UP001222932"/>
    </source>
</evidence>
<dbReference type="Gene3D" id="3.30.360.10">
    <property type="entry name" value="Dihydrodipicolinate Reductase, domain 2"/>
    <property type="match status" value="1"/>
</dbReference>
<proteinExistence type="inferred from homology"/>
<feature type="domain" description="Gfo/Idh/MocA-like oxidoreductase N-terminal" evidence="6">
    <location>
        <begin position="5"/>
        <end position="152"/>
    </location>
</feature>
<evidence type="ECO:0000256" key="5">
    <source>
        <dbReference type="ARBA" id="ARBA00049233"/>
    </source>
</evidence>
<comment type="similarity">
    <text evidence="1">Belongs to the Gfo/Idh/MocA family.</text>
</comment>
<dbReference type="SUPFAM" id="SSF55347">
    <property type="entry name" value="Glyceraldehyde-3-phosphate dehydrogenase-like, C-terminal domain"/>
    <property type="match status" value="1"/>
</dbReference>
<evidence type="ECO:0000259" key="7">
    <source>
        <dbReference type="Pfam" id="PF22725"/>
    </source>
</evidence>
<sequence>MAFTLRWGIIATGGISTKFAEDLLVNPATRNSDVAHKIAAVGSRSVASAQKFIDRLYSDPSPNQWGEDGWNAWALQNGVLDGAKACGSYSEVFADPNVDAVYIGTPHTVHHANAKAALLAGKHVLCEKPFTFDLEELEELIAIAKENKLFLMEAVWTRFQPIAYAVQDLLTSGRLGKVKRMTADFSMNYDPDIRPDSNRMIDPEQGGGSLLDQGPYPSVWAMLALHEHPSNTDEHPRVVASYQRIYERSGVDAASTWVVSWKDFADATLVTDMTASGYDDACVVITCEDADLAIAYPPWRPESFTIVPHSKYEPGSIREREVHKFPATTPGGGMYYEADEVARCIRDGKTESGRMPLKESIITQRWLDDVRKAGGTVLKNRKSTVGN</sequence>
<evidence type="ECO:0000256" key="3">
    <source>
        <dbReference type="ARBA" id="ARBA00038984"/>
    </source>
</evidence>
<accession>A0AAD3TP64</accession>
<dbReference type="Proteomes" id="UP001222932">
    <property type="component" value="Unassembled WGS sequence"/>
</dbReference>
<dbReference type="PANTHER" id="PTHR22604:SF105">
    <property type="entry name" value="TRANS-1,2-DIHYDROBENZENE-1,2-DIOL DEHYDROGENASE"/>
    <property type="match status" value="1"/>
</dbReference>
<dbReference type="EMBL" id="BTCM01000001">
    <property type="protein sequence ID" value="GMK53926.1"/>
    <property type="molecule type" value="Genomic_DNA"/>
</dbReference>
<dbReference type="AlphaFoldDB" id="A0AAD3TP64"/>
<evidence type="ECO:0000256" key="4">
    <source>
        <dbReference type="ARBA" id="ARBA00042988"/>
    </source>
</evidence>
<dbReference type="GO" id="GO:0047837">
    <property type="term" value="F:D-xylose 1-dehydrogenase (NADP+) activity"/>
    <property type="evidence" value="ECO:0007669"/>
    <property type="project" value="UniProtKB-EC"/>
</dbReference>
<dbReference type="Pfam" id="PF01408">
    <property type="entry name" value="GFO_IDH_MocA"/>
    <property type="match status" value="1"/>
</dbReference>
<gene>
    <name evidence="8" type="ORF">CspeluHIS016_0105120</name>
</gene>
<dbReference type="InterPro" id="IPR050984">
    <property type="entry name" value="Gfo/Idh/MocA_domain"/>
</dbReference>
<reference evidence="8" key="2">
    <citation type="submission" date="2023-06" db="EMBL/GenBank/DDBJ databases">
        <authorList>
            <person name="Kobayashi Y."/>
            <person name="Kayamori A."/>
            <person name="Aoki K."/>
            <person name="Shiwa Y."/>
            <person name="Fujita N."/>
            <person name="Sugita T."/>
            <person name="Iwasaki W."/>
            <person name="Tanaka N."/>
            <person name="Takashima M."/>
        </authorList>
    </citation>
    <scope>NUCLEOTIDE SEQUENCE</scope>
    <source>
        <strain evidence="8">HIS016</strain>
    </source>
</reference>
<keyword evidence="9" id="KW-1185">Reference proteome</keyword>
<name>A0AAD3TP64_9TREE</name>
<evidence type="ECO:0000256" key="1">
    <source>
        <dbReference type="ARBA" id="ARBA00010928"/>
    </source>
</evidence>
<dbReference type="InterPro" id="IPR055170">
    <property type="entry name" value="GFO_IDH_MocA-like_dom"/>
</dbReference>
<organism evidence="8 9">
    <name type="scientific">Cutaneotrichosporon spelunceum</name>
    <dbReference type="NCBI Taxonomy" id="1672016"/>
    <lineage>
        <taxon>Eukaryota</taxon>
        <taxon>Fungi</taxon>
        <taxon>Dikarya</taxon>
        <taxon>Basidiomycota</taxon>
        <taxon>Agaricomycotina</taxon>
        <taxon>Tremellomycetes</taxon>
        <taxon>Trichosporonales</taxon>
        <taxon>Trichosporonaceae</taxon>
        <taxon>Cutaneotrichosporon</taxon>
    </lineage>
</organism>